<evidence type="ECO:0000256" key="1">
    <source>
        <dbReference type="SAM" id="MobiDB-lite"/>
    </source>
</evidence>
<comment type="caution">
    <text evidence="3">The sequence shown here is derived from an EMBL/GenBank/DDBJ whole genome shotgun (WGS) entry which is preliminary data.</text>
</comment>
<evidence type="ECO:0000313" key="3">
    <source>
        <dbReference type="EMBL" id="NGQ92728.1"/>
    </source>
</evidence>
<evidence type="ECO:0000259" key="2">
    <source>
        <dbReference type="Pfam" id="PF02698"/>
    </source>
</evidence>
<feature type="region of interest" description="Disordered" evidence="1">
    <location>
        <begin position="181"/>
        <end position="203"/>
    </location>
</feature>
<dbReference type="RefSeq" id="WP_165052749.1">
    <property type="nucleotide sequence ID" value="NZ_JAALFE010000022.1"/>
</dbReference>
<protein>
    <submittedName>
        <fullName evidence="3">DUF218 domain-containing protein</fullName>
    </submittedName>
</protein>
<feature type="domain" description="DUF218" evidence="2">
    <location>
        <begin position="27"/>
        <end position="137"/>
    </location>
</feature>
<reference evidence="3 4" key="1">
    <citation type="submission" date="2020-02" db="EMBL/GenBank/DDBJ databases">
        <title>Rhodobacter translucens sp. nov., a novel bacterium isolated from activated sludge.</title>
        <authorList>
            <person name="Liu J."/>
        </authorList>
    </citation>
    <scope>NUCLEOTIDE SEQUENCE [LARGE SCALE GENOMIC DNA]</scope>
    <source>
        <strain evidence="3 4">HX-7-19</strain>
    </source>
</reference>
<dbReference type="EMBL" id="JAALFE010000022">
    <property type="protein sequence ID" value="NGQ92728.1"/>
    <property type="molecule type" value="Genomic_DNA"/>
</dbReference>
<organism evidence="3 4">
    <name type="scientific">Paragemmobacter kunshanensis</name>
    <dbReference type="NCBI Taxonomy" id="2583234"/>
    <lineage>
        <taxon>Bacteria</taxon>
        <taxon>Pseudomonadati</taxon>
        <taxon>Pseudomonadota</taxon>
        <taxon>Alphaproteobacteria</taxon>
        <taxon>Rhodobacterales</taxon>
        <taxon>Paracoccaceae</taxon>
        <taxon>Paragemmobacter</taxon>
    </lineage>
</organism>
<dbReference type="Pfam" id="PF02698">
    <property type="entry name" value="DUF218"/>
    <property type="match status" value="1"/>
</dbReference>
<name>A0A6M1TWK6_9RHOB</name>
<accession>A0A6M1TWK6</accession>
<proteinExistence type="predicted"/>
<dbReference type="AlphaFoldDB" id="A0A6M1TWK6"/>
<sequence length="203" mass="21912">MTLLLLADFARRQFHPDDIPPPGISAVVFTGQYDRIETALALFDAGRIGRLLISGVNRPAGLSVDTLADQFHASPKVRRAIAEGRILLSPDARDTGENAAEAACWYRTGPAGEGLLLITSSRHMPRASLALQSELSGQARLFLQRPTTPPSADDPAFSLRELAAFAVTRIRNALTGPQTDRAHLSLCRDPQDHAPGSPNSQDR</sequence>
<keyword evidence="4" id="KW-1185">Reference proteome</keyword>
<dbReference type="CDD" id="cd06259">
    <property type="entry name" value="YdcF-like"/>
    <property type="match status" value="1"/>
</dbReference>
<dbReference type="Proteomes" id="UP000474758">
    <property type="component" value="Unassembled WGS sequence"/>
</dbReference>
<evidence type="ECO:0000313" key="4">
    <source>
        <dbReference type="Proteomes" id="UP000474758"/>
    </source>
</evidence>
<gene>
    <name evidence="3" type="ORF">G5V65_17685</name>
</gene>
<dbReference type="InterPro" id="IPR003848">
    <property type="entry name" value="DUF218"/>
</dbReference>